<keyword evidence="2" id="KW-1185">Reference proteome</keyword>
<sequence length="124" mass="13413">MEHRLATGPLPLGTWQLYGYLIVYGASPRCRGLSHLGLGKSAAISLSTEHRLAAGPLILGTQPLYGYLLIYGTSPRDRTSPIWEPQIARPATHINEVSTTPRLLLLTGVVVVGRTMGLGIWVPD</sequence>
<dbReference type="EMBL" id="JBFOLJ010000011">
    <property type="protein sequence ID" value="KAL2494507.1"/>
    <property type="molecule type" value="Genomic_DNA"/>
</dbReference>
<accession>A0ABD1S1E4</accession>
<dbReference type="Proteomes" id="UP001604277">
    <property type="component" value="Unassembled WGS sequence"/>
</dbReference>
<gene>
    <name evidence="1" type="ORF">Fot_38264</name>
</gene>
<comment type="caution">
    <text evidence="1">The sequence shown here is derived from an EMBL/GenBank/DDBJ whole genome shotgun (WGS) entry which is preliminary data.</text>
</comment>
<protein>
    <submittedName>
        <fullName evidence="1">Uncharacterized protein</fullName>
    </submittedName>
</protein>
<evidence type="ECO:0000313" key="2">
    <source>
        <dbReference type="Proteomes" id="UP001604277"/>
    </source>
</evidence>
<name>A0ABD1S1E4_9LAMI</name>
<reference evidence="2" key="1">
    <citation type="submission" date="2024-07" db="EMBL/GenBank/DDBJ databases">
        <title>Two chromosome-level genome assemblies of Korean endemic species Abeliophyllum distichum and Forsythia ovata (Oleaceae).</title>
        <authorList>
            <person name="Jang H."/>
        </authorList>
    </citation>
    <scope>NUCLEOTIDE SEQUENCE [LARGE SCALE GENOMIC DNA]</scope>
</reference>
<dbReference type="AlphaFoldDB" id="A0ABD1S1E4"/>
<organism evidence="1 2">
    <name type="scientific">Forsythia ovata</name>
    <dbReference type="NCBI Taxonomy" id="205694"/>
    <lineage>
        <taxon>Eukaryota</taxon>
        <taxon>Viridiplantae</taxon>
        <taxon>Streptophyta</taxon>
        <taxon>Embryophyta</taxon>
        <taxon>Tracheophyta</taxon>
        <taxon>Spermatophyta</taxon>
        <taxon>Magnoliopsida</taxon>
        <taxon>eudicotyledons</taxon>
        <taxon>Gunneridae</taxon>
        <taxon>Pentapetalae</taxon>
        <taxon>asterids</taxon>
        <taxon>lamiids</taxon>
        <taxon>Lamiales</taxon>
        <taxon>Oleaceae</taxon>
        <taxon>Forsythieae</taxon>
        <taxon>Forsythia</taxon>
    </lineage>
</organism>
<evidence type="ECO:0000313" key="1">
    <source>
        <dbReference type="EMBL" id="KAL2494507.1"/>
    </source>
</evidence>
<proteinExistence type="predicted"/>